<feature type="transmembrane region" description="Helical" evidence="1">
    <location>
        <begin position="244"/>
        <end position="267"/>
    </location>
</feature>
<dbReference type="EnsemblBacteria" id="AAO90162">
    <property type="protein sequence ID" value="AAO90162"/>
    <property type="gene ID" value="CBU_0618"/>
</dbReference>
<dbReference type="PATRIC" id="fig|227377.7.peg.606"/>
<evidence type="ECO:0000313" key="3">
    <source>
        <dbReference type="EMBL" id="AAO90162.2"/>
    </source>
</evidence>
<feature type="domain" description="Acyltransferase 3" evidence="2">
    <location>
        <begin position="15"/>
        <end position="333"/>
    </location>
</feature>
<feature type="transmembrane region" description="Helical" evidence="1">
    <location>
        <begin position="20"/>
        <end position="44"/>
    </location>
</feature>
<feature type="transmembrane region" description="Helical" evidence="1">
    <location>
        <begin position="122"/>
        <end position="141"/>
    </location>
</feature>
<protein>
    <submittedName>
        <fullName evidence="3">Acyltransferase family</fullName>
    </submittedName>
</protein>
<reference evidence="3 4" key="1">
    <citation type="journal article" date="2003" name="Proc. Natl. Acad. Sci. U.S.A.">
        <title>Complete genome sequence of the Q-fever pathogen, Coxiella burnetii.</title>
        <authorList>
            <person name="Seshadri R."/>
            <person name="Paulsen I.T."/>
            <person name="Eisen J.A."/>
            <person name="Read T.D."/>
            <person name="Nelson K.E."/>
            <person name="Nelson W.C."/>
            <person name="Ward N.L."/>
            <person name="Tettelin H."/>
            <person name="Davidsen T.M."/>
            <person name="Beanan M.J."/>
            <person name="Deboy R.T."/>
            <person name="Daugherty S.C."/>
            <person name="Brinkac L.M."/>
            <person name="Madupu R."/>
            <person name="Dodson R.J."/>
            <person name="Khouri H.M."/>
            <person name="Lee K.H."/>
            <person name="Carty H.A."/>
            <person name="Scanlan D."/>
            <person name="Heinzen R.A."/>
            <person name="Thompson H.A."/>
            <person name="Samuel J.E."/>
            <person name="Fraser C.M."/>
            <person name="Heidelberg J.F."/>
        </authorList>
    </citation>
    <scope>NUCLEOTIDE SEQUENCE [LARGE SCALE GENOMIC DNA]</scope>
    <source>
        <strain evidence="4">RSA 493 / Nine Mile phase I</strain>
    </source>
</reference>
<feature type="transmembrane region" description="Helical" evidence="1">
    <location>
        <begin position="314"/>
        <end position="336"/>
    </location>
</feature>
<dbReference type="RefSeq" id="NP_819648.2">
    <property type="nucleotide sequence ID" value="NC_002971.4"/>
</dbReference>
<dbReference type="InterPro" id="IPR050879">
    <property type="entry name" value="Acyltransferase_3"/>
</dbReference>
<dbReference type="PANTHER" id="PTHR23028">
    <property type="entry name" value="ACETYLTRANSFERASE"/>
    <property type="match status" value="1"/>
</dbReference>
<keyword evidence="1" id="KW-1133">Transmembrane helix</keyword>
<evidence type="ECO:0000259" key="2">
    <source>
        <dbReference type="Pfam" id="PF01757"/>
    </source>
</evidence>
<dbReference type="InterPro" id="IPR002656">
    <property type="entry name" value="Acyl_transf_3_dom"/>
</dbReference>
<feature type="transmembrane region" description="Helical" evidence="1">
    <location>
        <begin position="288"/>
        <end position="308"/>
    </location>
</feature>
<dbReference type="AlphaFoldDB" id="Q83DS7"/>
<feature type="transmembrane region" description="Helical" evidence="1">
    <location>
        <begin position="148"/>
        <end position="168"/>
    </location>
</feature>
<keyword evidence="4" id="KW-1185">Reference proteome</keyword>
<dbReference type="GeneID" id="1208503"/>
<dbReference type="GO" id="GO:0009103">
    <property type="term" value="P:lipopolysaccharide biosynthetic process"/>
    <property type="evidence" value="ECO:0000318"/>
    <property type="project" value="GO_Central"/>
</dbReference>
<reference evidence="3 4" key="2">
    <citation type="journal article" date="2009" name="Infect. Immun.">
        <title>Comparative genomics reveal extensive transposon-mediated genomic plasticity and diversity among potential effector proteins within the genus Coxiella.</title>
        <authorList>
            <person name="Beare P.A."/>
            <person name="Unsworth N."/>
            <person name="Andoh M."/>
            <person name="Voth D.E."/>
            <person name="Omsland A."/>
            <person name="Gilk S.D."/>
            <person name="Williams K.P."/>
            <person name="Sobral B.W."/>
            <person name="Kupko J.J.III."/>
            <person name="Porcella S.F."/>
            <person name="Samuel J.E."/>
            <person name="Heinzen R.A."/>
        </authorList>
    </citation>
    <scope>NUCLEOTIDE SEQUENCE [LARGE SCALE GENOMIC DNA]</scope>
    <source>
        <strain evidence="4">RSA 493 / Nine Mile phase I</strain>
    </source>
</reference>
<dbReference type="RefSeq" id="WP_010957692.1">
    <property type="nucleotide sequence ID" value="NC_002971.4"/>
</dbReference>
<feature type="transmembrane region" description="Helical" evidence="1">
    <location>
        <begin position="215"/>
        <end position="232"/>
    </location>
</feature>
<dbReference type="STRING" id="227377.CBU_0618"/>
<dbReference type="Proteomes" id="UP000002671">
    <property type="component" value="Chromosome"/>
</dbReference>
<dbReference type="GO" id="GO:0016020">
    <property type="term" value="C:membrane"/>
    <property type="evidence" value="ECO:0000318"/>
    <property type="project" value="GO_Central"/>
</dbReference>
<dbReference type="HOGENOM" id="CLU_005679_2_5_6"/>
<gene>
    <name evidence="3" type="ordered locus">CBU_0618</name>
</gene>
<dbReference type="EMBL" id="AE016828">
    <property type="protein sequence ID" value="AAO90162.2"/>
    <property type="molecule type" value="Genomic_DNA"/>
</dbReference>
<dbReference type="KEGG" id="cbu:CBU_0618"/>
<feature type="transmembrane region" description="Helical" evidence="1">
    <location>
        <begin position="65"/>
        <end position="85"/>
    </location>
</feature>
<dbReference type="eggNOG" id="COG1835">
    <property type="taxonomic scope" value="Bacteria"/>
</dbReference>
<sequence>MMFFFSHFPIKGLPPFLQGIFSQGYIGVGVFYVLSGFLMAYNYYPSFNPSFRWCRRFWWRRFARIYPVYLLILLATALLLVAFQLRQAHPQFFAHPGKCWFLQLTLLKGYFTNSLFTGIPQAWSLTAEFTFYISTPLLFIFFRQKTQWLTIIIGYVTGLLLFALAARFGWHPFLGDWNLFWFYTFFGRCFEFILGMLLALNLSRWRWLQRLPGKTYVGFFSIILIQLLLFKNRGHFTFGFHTPLGMLLANWALPLAVALLLAGLILEKNTLTRFLATRLMQLLGKASYAFYLLQFLVMAFIIGDYQFTVAPAHFWWLIAVGFLLTNIIAIILYLGYEKPIHNLLTRVKPFSKPIAVSTEVSNES</sequence>
<dbReference type="GO" id="GO:0016747">
    <property type="term" value="F:acyltransferase activity, transferring groups other than amino-acyl groups"/>
    <property type="evidence" value="ECO:0007669"/>
    <property type="project" value="InterPro"/>
</dbReference>
<dbReference type="PANTHER" id="PTHR23028:SF53">
    <property type="entry name" value="ACYL_TRANSF_3 DOMAIN-CONTAINING PROTEIN"/>
    <property type="match status" value="1"/>
</dbReference>
<organism evidence="3 4">
    <name type="scientific">Coxiella burnetii (strain RSA 493 / Nine Mile phase I)</name>
    <dbReference type="NCBI Taxonomy" id="227377"/>
    <lineage>
        <taxon>Bacteria</taxon>
        <taxon>Pseudomonadati</taxon>
        <taxon>Pseudomonadota</taxon>
        <taxon>Gammaproteobacteria</taxon>
        <taxon>Legionellales</taxon>
        <taxon>Coxiellaceae</taxon>
        <taxon>Coxiella</taxon>
    </lineage>
</organism>
<keyword evidence="1" id="KW-0472">Membrane</keyword>
<keyword evidence="3" id="KW-0808">Transferase</keyword>
<proteinExistence type="predicted"/>
<dbReference type="Pfam" id="PF01757">
    <property type="entry name" value="Acyl_transf_3"/>
    <property type="match status" value="1"/>
</dbReference>
<evidence type="ECO:0000313" key="4">
    <source>
        <dbReference type="Proteomes" id="UP000002671"/>
    </source>
</evidence>
<accession>Q83DS7</accession>
<feature type="transmembrane region" description="Helical" evidence="1">
    <location>
        <begin position="180"/>
        <end position="203"/>
    </location>
</feature>
<name>Q83DS7_COXBU</name>
<evidence type="ECO:0000256" key="1">
    <source>
        <dbReference type="SAM" id="Phobius"/>
    </source>
</evidence>
<keyword evidence="1" id="KW-0812">Transmembrane</keyword>
<dbReference type="OrthoDB" id="9767863at2"/>
<keyword evidence="3" id="KW-0012">Acyltransferase</keyword>